<evidence type="ECO:0000313" key="2">
    <source>
        <dbReference type="EMBL" id="KAK5778879.1"/>
    </source>
</evidence>
<comment type="caution">
    <text evidence="2">The sequence shown here is derived from an EMBL/GenBank/DDBJ whole genome shotgun (WGS) entry which is preliminary data.</text>
</comment>
<protein>
    <recommendedName>
        <fullName evidence="4">Golgi to ER traffic protein 4</fullName>
    </recommendedName>
</protein>
<accession>A0AAN7W0M4</accession>
<dbReference type="PANTHER" id="PTHR12875">
    <property type="entry name" value="GOLGI TO ER TRAFFIC PROTEIN 4 HOMOLOG"/>
    <property type="match status" value="1"/>
</dbReference>
<sequence length="310" mass="36025">MSNNSKLDRVIARFQKRIEERNYYEAHQTLRTIANRYVNSKSYDDAIQLIMHGSQSFLTAKQGGEGTDLIFYLLEIYDMANIEVSDSSVAKLIQLLVLIDPMEPNLKDVVTGMNNWSIKFGECKFGDPHLHNAIAIKLLDAGFVYEAERYLMLGTSESLTKYIDLLWNWFLDTVTDENVSTLVGDFISRLIFNYLFIVNIDFTIKARDQFISKFVAKFPQFDYEMISKGEDIFKMWYLKNLPELNFLQLLILVCQTKDKTLFLNLKEHYSNYAGKYQSQLDFIGQEYFNIIPPRQSNFLQDMMTGLLGGK</sequence>
<evidence type="ECO:0000313" key="3">
    <source>
        <dbReference type="Proteomes" id="UP001306508"/>
    </source>
</evidence>
<organism evidence="2 3">
    <name type="scientific">Arxiozyma heterogenica</name>
    <dbReference type="NCBI Taxonomy" id="278026"/>
    <lineage>
        <taxon>Eukaryota</taxon>
        <taxon>Fungi</taxon>
        <taxon>Dikarya</taxon>
        <taxon>Ascomycota</taxon>
        <taxon>Saccharomycotina</taxon>
        <taxon>Saccharomycetes</taxon>
        <taxon>Saccharomycetales</taxon>
        <taxon>Saccharomycetaceae</taxon>
        <taxon>Arxiozyma</taxon>
    </lineage>
</organism>
<keyword evidence="3" id="KW-1185">Reference proteome</keyword>
<proteinExistence type="inferred from homology"/>
<dbReference type="Proteomes" id="UP001306508">
    <property type="component" value="Unassembled WGS sequence"/>
</dbReference>
<gene>
    <name evidence="2" type="ORF">RI543_003806</name>
</gene>
<evidence type="ECO:0008006" key="4">
    <source>
        <dbReference type="Google" id="ProtNLM"/>
    </source>
</evidence>
<reference evidence="3" key="1">
    <citation type="submission" date="2023-07" db="EMBL/GenBank/DDBJ databases">
        <title>A draft genome of Kazachstania heterogenica Y-27499.</title>
        <authorList>
            <person name="Donic C."/>
            <person name="Kralova J.S."/>
            <person name="Fidel L."/>
            <person name="Ben-Dor S."/>
            <person name="Jung S."/>
        </authorList>
    </citation>
    <scope>NUCLEOTIDE SEQUENCE [LARGE SCALE GENOMIC DNA]</scope>
    <source>
        <strain evidence="3">Y27499</strain>
    </source>
</reference>
<dbReference type="AlphaFoldDB" id="A0AAN7W0M4"/>
<evidence type="ECO:0000256" key="1">
    <source>
        <dbReference type="ARBA" id="ARBA00005351"/>
    </source>
</evidence>
<comment type="similarity">
    <text evidence="1">Belongs to the GET4 family.</text>
</comment>
<dbReference type="Gene3D" id="1.25.40.10">
    <property type="entry name" value="Tetratricopeptide repeat domain"/>
    <property type="match status" value="1"/>
</dbReference>
<dbReference type="GO" id="GO:0072380">
    <property type="term" value="C:TRC complex"/>
    <property type="evidence" value="ECO:0007669"/>
    <property type="project" value="TreeGrafter"/>
</dbReference>
<dbReference type="PANTHER" id="PTHR12875:SF0">
    <property type="entry name" value="GOLGI TO ER TRAFFIC PROTEIN 4 HOMOLOG"/>
    <property type="match status" value="1"/>
</dbReference>
<dbReference type="GO" id="GO:0045048">
    <property type="term" value="P:protein insertion into ER membrane"/>
    <property type="evidence" value="ECO:0007669"/>
    <property type="project" value="InterPro"/>
</dbReference>
<dbReference type="EMBL" id="JAWIZZ010000051">
    <property type="protein sequence ID" value="KAK5778879.1"/>
    <property type="molecule type" value="Genomic_DNA"/>
</dbReference>
<dbReference type="Pfam" id="PF04190">
    <property type="entry name" value="GET4"/>
    <property type="match status" value="1"/>
</dbReference>
<name>A0AAN7W0M4_9SACH</name>
<dbReference type="InterPro" id="IPR011990">
    <property type="entry name" value="TPR-like_helical_dom_sf"/>
</dbReference>
<dbReference type="InterPro" id="IPR007317">
    <property type="entry name" value="GET4"/>
</dbReference>